<feature type="compositionally biased region" description="Pro residues" evidence="5">
    <location>
        <begin position="399"/>
        <end position="411"/>
    </location>
</feature>
<keyword evidence="4" id="KW-0067">ATP-binding</keyword>
<evidence type="ECO:0000256" key="3">
    <source>
        <dbReference type="ARBA" id="ARBA00022777"/>
    </source>
</evidence>
<keyword evidence="3 8" id="KW-0418">Kinase</keyword>
<keyword evidence="6" id="KW-1133">Transmembrane helix</keyword>
<dbReference type="SUPFAM" id="SSF56112">
    <property type="entry name" value="Protein kinase-like (PK-like)"/>
    <property type="match status" value="1"/>
</dbReference>
<sequence>MGEVYLGRNPGGRTVAVKLVRGEFAADPEFRSRFRQEVAAARRVGGQWTAPVLDADTDGEQPWVATGYVAGPPLGAAVREHGPLPVPVVRALGLGLAEALEHVHGQGLVHRDIKPSNVLLAIDGPRLIDFGIARALDAATVLTQAGYVVGSPGFMSPEQAQGQPAGPPGDVFSLGAVLAYAATGVAPFGEGVSAAVLLYRVLHEQPDLGPVAPALRAVVEDCLAKDPADRPTPAELRERLAAGEGGTVRLGVRGWLPPVVAESVARIAVELLSLDSDAPDPTPEPSDEQADRAPADAVPTPTPTSPAAGGRPEAVVPSPTASGSAPGTPGPLVELTPPAPAAPAAARRRVRWAAGVAVAVAVAVTAGLVLWLGRGTDGDAEQGAAPVPPVSPQATPSPTQTPTPTPTPSPTPSMAGDLPVGFLGTWEGRVLKDGDAPSHVWIYRIKLSAGKVGDLVGRSSTTLESEGRTCPSVNKLLSAAADTLVVAEMGNGGSCSEQGIPQAMTFRLTPEGRLAVSQEGWVDAELTHE</sequence>
<dbReference type="Gene3D" id="3.30.200.20">
    <property type="entry name" value="Phosphorylase Kinase, domain 1"/>
    <property type="match status" value="1"/>
</dbReference>
<dbReference type="PROSITE" id="PS00108">
    <property type="entry name" value="PROTEIN_KINASE_ST"/>
    <property type="match status" value="1"/>
</dbReference>
<dbReference type="SMART" id="SM00220">
    <property type="entry name" value="S_TKc"/>
    <property type="match status" value="1"/>
</dbReference>
<organism evidence="8">
    <name type="scientific">Kitasatospora camelliae</name>
    <dbReference type="NCBI Taxonomy" id="3156397"/>
    <lineage>
        <taxon>Bacteria</taxon>
        <taxon>Bacillati</taxon>
        <taxon>Actinomycetota</taxon>
        <taxon>Actinomycetes</taxon>
        <taxon>Kitasatosporales</taxon>
        <taxon>Streptomycetaceae</taxon>
        <taxon>Kitasatospora</taxon>
    </lineage>
</organism>
<name>A0AAU8K288_9ACTN</name>
<dbReference type="AlphaFoldDB" id="A0AAU8K288"/>
<dbReference type="PANTHER" id="PTHR43289:SF34">
    <property type="entry name" value="SERINE_THREONINE-PROTEIN KINASE YBDM-RELATED"/>
    <property type="match status" value="1"/>
</dbReference>
<dbReference type="InterPro" id="IPR008271">
    <property type="entry name" value="Ser/Thr_kinase_AS"/>
</dbReference>
<accession>A0AAU8K288</accession>
<dbReference type="GO" id="GO:0004674">
    <property type="term" value="F:protein serine/threonine kinase activity"/>
    <property type="evidence" value="ECO:0007669"/>
    <property type="project" value="TreeGrafter"/>
</dbReference>
<feature type="compositionally biased region" description="Low complexity" evidence="5">
    <location>
        <begin position="295"/>
        <end position="312"/>
    </location>
</feature>
<keyword evidence="6" id="KW-0472">Membrane</keyword>
<feature type="transmembrane region" description="Helical" evidence="6">
    <location>
        <begin position="352"/>
        <end position="372"/>
    </location>
</feature>
<evidence type="ECO:0000256" key="1">
    <source>
        <dbReference type="ARBA" id="ARBA00022679"/>
    </source>
</evidence>
<dbReference type="Gene3D" id="1.10.510.10">
    <property type="entry name" value="Transferase(Phosphotransferase) domain 1"/>
    <property type="match status" value="1"/>
</dbReference>
<evidence type="ECO:0000256" key="5">
    <source>
        <dbReference type="SAM" id="MobiDB-lite"/>
    </source>
</evidence>
<dbReference type="Pfam" id="PF00069">
    <property type="entry name" value="Pkinase"/>
    <property type="match status" value="1"/>
</dbReference>
<dbReference type="InterPro" id="IPR011009">
    <property type="entry name" value="Kinase-like_dom_sf"/>
</dbReference>
<dbReference type="GO" id="GO:0005524">
    <property type="term" value="F:ATP binding"/>
    <property type="evidence" value="ECO:0007669"/>
    <property type="project" value="UniProtKB-KW"/>
</dbReference>
<proteinExistence type="predicted"/>
<keyword evidence="1" id="KW-0808">Transferase</keyword>
<dbReference type="PANTHER" id="PTHR43289">
    <property type="entry name" value="MITOGEN-ACTIVATED PROTEIN KINASE KINASE KINASE 20-RELATED"/>
    <property type="match status" value="1"/>
</dbReference>
<dbReference type="InterPro" id="IPR000719">
    <property type="entry name" value="Prot_kinase_dom"/>
</dbReference>
<protein>
    <submittedName>
        <fullName evidence="8">Protein kinase</fullName>
    </submittedName>
</protein>
<keyword evidence="6" id="KW-0812">Transmembrane</keyword>
<evidence type="ECO:0000256" key="6">
    <source>
        <dbReference type="SAM" id="Phobius"/>
    </source>
</evidence>
<feature type="region of interest" description="Disordered" evidence="5">
    <location>
        <begin position="275"/>
        <end position="336"/>
    </location>
</feature>
<evidence type="ECO:0000256" key="4">
    <source>
        <dbReference type="ARBA" id="ARBA00022840"/>
    </source>
</evidence>
<gene>
    <name evidence="8" type="ORF">ABWK59_29940</name>
</gene>
<dbReference type="PROSITE" id="PS50011">
    <property type="entry name" value="PROTEIN_KINASE_DOM"/>
    <property type="match status" value="1"/>
</dbReference>
<dbReference type="EMBL" id="CP159872">
    <property type="protein sequence ID" value="XCM82834.1"/>
    <property type="molecule type" value="Genomic_DNA"/>
</dbReference>
<evidence type="ECO:0000259" key="7">
    <source>
        <dbReference type="PROSITE" id="PS50011"/>
    </source>
</evidence>
<evidence type="ECO:0000256" key="2">
    <source>
        <dbReference type="ARBA" id="ARBA00022741"/>
    </source>
</evidence>
<keyword evidence="2" id="KW-0547">Nucleotide-binding</keyword>
<evidence type="ECO:0000313" key="8">
    <source>
        <dbReference type="EMBL" id="XCM82834.1"/>
    </source>
</evidence>
<dbReference type="RefSeq" id="WP_354643769.1">
    <property type="nucleotide sequence ID" value="NZ_CP159872.1"/>
</dbReference>
<dbReference type="KEGG" id="kcm:ABWK59_29940"/>
<reference evidence="8" key="1">
    <citation type="submission" date="2024-06" db="EMBL/GenBank/DDBJ databases">
        <title>The genome sequences of Kitasatospora sp. strain HUAS MG31.</title>
        <authorList>
            <person name="Mo P."/>
        </authorList>
    </citation>
    <scope>NUCLEOTIDE SEQUENCE</scope>
    <source>
        <strain evidence="8">HUAS MG31</strain>
    </source>
</reference>
<dbReference type="CDD" id="cd14014">
    <property type="entry name" value="STKc_PknB_like"/>
    <property type="match status" value="1"/>
</dbReference>
<feature type="region of interest" description="Disordered" evidence="5">
    <location>
        <begin position="379"/>
        <end position="418"/>
    </location>
</feature>
<feature type="domain" description="Protein kinase" evidence="7">
    <location>
        <begin position="1"/>
        <end position="256"/>
    </location>
</feature>